<keyword evidence="2" id="KW-1185">Reference proteome</keyword>
<evidence type="ECO:0008006" key="3">
    <source>
        <dbReference type="Google" id="ProtNLM"/>
    </source>
</evidence>
<protein>
    <recommendedName>
        <fullName evidence="3">T6SS immunity protein Tdi1 C-terminal domain-containing protein</fullName>
    </recommendedName>
</protein>
<dbReference type="RefSeq" id="WP_189420798.1">
    <property type="nucleotide sequence ID" value="NZ_BMYZ01000004.1"/>
</dbReference>
<evidence type="ECO:0000313" key="1">
    <source>
        <dbReference type="EMBL" id="GGY86107.1"/>
    </source>
</evidence>
<name>A0ABQ3BAL9_9GAMM</name>
<proteinExistence type="predicted"/>
<evidence type="ECO:0000313" key="2">
    <source>
        <dbReference type="Proteomes" id="UP000619761"/>
    </source>
</evidence>
<sequence length="160" mass="18216">MIKKLFEVIKGGKTENSPATIHQKFKNVFSLDAPAILIRNDKYDLFQLYDPNDELATITIGAYAKDGGTLEEFCEYRFANVEDVYKPVSEIQVFEAEHAVGKIQEFEGTFPNESEPTYFVAVGMQTGDVFLSINFVTEREHYTDHRSQYTAVLESIRPDS</sequence>
<dbReference type="EMBL" id="BMYZ01000004">
    <property type="protein sequence ID" value="GGY86107.1"/>
    <property type="molecule type" value="Genomic_DNA"/>
</dbReference>
<accession>A0ABQ3BAL9</accession>
<dbReference type="Gene3D" id="3.40.1000.10">
    <property type="entry name" value="Mog1/PsbP, alpha/beta/alpha sandwich"/>
    <property type="match status" value="1"/>
</dbReference>
<gene>
    <name evidence="1" type="ORF">GCM10011613_33940</name>
</gene>
<reference evidence="2" key="1">
    <citation type="journal article" date="2019" name="Int. J. Syst. Evol. Microbiol.">
        <title>The Global Catalogue of Microorganisms (GCM) 10K type strain sequencing project: providing services to taxonomists for standard genome sequencing and annotation.</title>
        <authorList>
            <consortium name="The Broad Institute Genomics Platform"/>
            <consortium name="The Broad Institute Genome Sequencing Center for Infectious Disease"/>
            <person name="Wu L."/>
            <person name="Ma J."/>
        </authorList>
    </citation>
    <scope>NUCLEOTIDE SEQUENCE [LARGE SCALE GENOMIC DNA]</scope>
    <source>
        <strain evidence="2">KCTC 32239</strain>
    </source>
</reference>
<dbReference type="Proteomes" id="UP000619761">
    <property type="component" value="Unassembled WGS sequence"/>
</dbReference>
<comment type="caution">
    <text evidence="1">The sequence shown here is derived from an EMBL/GenBank/DDBJ whole genome shotgun (WGS) entry which is preliminary data.</text>
</comment>
<organism evidence="1 2">
    <name type="scientific">Cellvibrio zantedeschiae</name>
    <dbReference type="NCBI Taxonomy" id="1237077"/>
    <lineage>
        <taxon>Bacteria</taxon>
        <taxon>Pseudomonadati</taxon>
        <taxon>Pseudomonadota</taxon>
        <taxon>Gammaproteobacteria</taxon>
        <taxon>Cellvibrionales</taxon>
        <taxon>Cellvibrionaceae</taxon>
        <taxon>Cellvibrio</taxon>
    </lineage>
</organism>